<dbReference type="GO" id="GO:0008270">
    <property type="term" value="F:zinc ion binding"/>
    <property type="evidence" value="ECO:0007669"/>
    <property type="project" value="UniProtKB-KW"/>
</dbReference>
<keyword evidence="1" id="KW-0863">Zinc-finger</keyword>
<dbReference type="InterPro" id="IPR007527">
    <property type="entry name" value="Znf_SWIM"/>
</dbReference>
<dbReference type="RefSeq" id="WP_011610310.1">
    <property type="nucleotide sequence ID" value="NC_008312.1"/>
</dbReference>
<accession>Q119A9</accession>
<dbReference type="PANTHER" id="PTHR38133">
    <property type="entry name" value="SLR1429 PROTEIN"/>
    <property type="match status" value="1"/>
</dbReference>
<reference evidence="3" key="1">
    <citation type="submission" date="2006-06" db="EMBL/GenBank/DDBJ databases">
        <title>Complete sequence of Trichodesmium erythraeum IMS101.</title>
        <authorList>
            <consortium name="US DOE Joint Genome Institute"/>
            <person name="Copeland A."/>
            <person name="Lucas S."/>
            <person name="Lapidus A."/>
            <person name="Barry K."/>
            <person name="Detter J.C."/>
            <person name="Glavina del Rio T."/>
            <person name="Hammon N."/>
            <person name="Israni S."/>
            <person name="Dalin E."/>
            <person name="Tice H."/>
            <person name="Pitluck S."/>
            <person name="Kiss H."/>
            <person name="Munk A.C."/>
            <person name="Brettin T."/>
            <person name="Bruce D."/>
            <person name="Han C."/>
            <person name="Tapia R."/>
            <person name="Gilna P."/>
            <person name="Schmutz J."/>
            <person name="Larimer F."/>
            <person name="Land M."/>
            <person name="Hauser L."/>
            <person name="Kyrpides N."/>
            <person name="Kim E."/>
            <person name="Richardson P."/>
        </authorList>
    </citation>
    <scope>NUCLEOTIDE SEQUENCE [LARGE SCALE GENOMIC DNA]</scope>
    <source>
        <strain evidence="3">IMS101</strain>
    </source>
</reference>
<feature type="domain" description="SWIM-type" evidence="2">
    <location>
        <begin position="117"/>
        <end position="148"/>
    </location>
</feature>
<proteinExistence type="predicted"/>
<gene>
    <name evidence="3" type="ordered locus">Tery_0457</name>
</gene>
<dbReference type="AlphaFoldDB" id="Q119A9"/>
<sequence length="286" mass="33056">MTNYTSLHSDKEWWTQQWIDLLNSYRYKKRLERARNYARQGNVLSLEFKDQKIIAEVQGTAPEPYKLFLWLDTFTDEDWSYIIQTMSERAIFTAKLLAGEMPQDIEEVFAANGLRLFPFTLDEIHSKCSCPDPAKVCKHIGAVYYLLGDRFSDDPFLLFQLRGRTKERILEELRQKRGQSEDEKVPEAKNFKSKKTKVSDSLTVASATQESLSFENFWQYNQQLDPSLVVISPSPSNEIVLDVLGDVPFGSSANVVMNYFQKIYQNISQQAVMTALNQGEDKKRGF</sequence>
<dbReference type="OrthoDB" id="188274at2"/>
<protein>
    <submittedName>
        <fullName evidence="3">Zinc finger, SWIM-type</fullName>
    </submittedName>
</protein>
<organism evidence="3">
    <name type="scientific">Trichodesmium erythraeum (strain IMS101)</name>
    <dbReference type="NCBI Taxonomy" id="203124"/>
    <lineage>
        <taxon>Bacteria</taxon>
        <taxon>Bacillati</taxon>
        <taxon>Cyanobacteriota</taxon>
        <taxon>Cyanophyceae</taxon>
        <taxon>Oscillatoriophycideae</taxon>
        <taxon>Oscillatoriales</taxon>
        <taxon>Microcoleaceae</taxon>
        <taxon>Trichodesmium</taxon>
    </lineage>
</organism>
<dbReference type="KEGG" id="ter:Tery_0457"/>
<dbReference type="STRING" id="203124.Tery_0457"/>
<dbReference type="PANTHER" id="PTHR38133:SF1">
    <property type="entry name" value="SLR1429 PROTEIN"/>
    <property type="match status" value="1"/>
</dbReference>
<evidence type="ECO:0000256" key="1">
    <source>
        <dbReference type="PROSITE-ProRule" id="PRU00325"/>
    </source>
</evidence>
<evidence type="ECO:0000313" key="3">
    <source>
        <dbReference type="EMBL" id="ABG49915.1"/>
    </source>
</evidence>
<dbReference type="HOGENOM" id="CLU_053146_2_1_3"/>
<dbReference type="PROSITE" id="PS50966">
    <property type="entry name" value="ZF_SWIM"/>
    <property type="match status" value="1"/>
</dbReference>
<keyword evidence="1" id="KW-0862">Zinc</keyword>
<evidence type="ECO:0000259" key="2">
    <source>
        <dbReference type="PROSITE" id="PS50966"/>
    </source>
</evidence>
<name>Q119A9_TRIEI</name>
<dbReference type="eggNOG" id="COG4279">
    <property type="taxonomic scope" value="Bacteria"/>
</dbReference>
<dbReference type="EMBL" id="CP000393">
    <property type="protein sequence ID" value="ABG49915.1"/>
    <property type="molecule type" value="Genomic_DNA"/>
</dbReference>
<keyword evidence="1" id="KW-0479">Metal-binding</keyword>